<dbReference type="GO" id="GO:0009903">
    <property type="term" value="P:chloroplast avoidance movement"/>
    <property type="evidence" value="ECO:0007669"/>
    <property type="project" value="TreeGrafter"/>
</dbReference>
<sequence>MERGEFDNRRRVGPVKAAINMYGEKVPEVNSPLKKPQMDFAEKPTSRTRELHLARREINRHKESRRVAESVKAQAISELHNAKKTVKDLTFMIEESGLKARAQTRDLEKLKKPGRREEEWALAVGKGENYQYAEVLRELEFVKQELTKLKLDMASILEEKAQAEKETEASSSKIQSYSNSAEALRKEIEEVNEEQVLVELARMEALKEFGAIEEQRKKEENQFSSAMEQTRKKMNDIILEIDRTKELETKLAVTTADVGVLQNELMLAKEMDKRVQRNHSLRRLEGNFQQGDESLLLSVTEELEAAKKELASIKEEGFQFMASMDVVREEIRHVVEETARLKKTEDKVDLTVQNLNSKLLRAKSKLESASAAEEKAKTIVSNLSLTLEQLKTEAEAAKREKELISEETATSKAEIQKFESEIDSTEERLQAAMQELEAIKASEDIALEKLRILTENTMRARASASQHSSSITISSFEYEYLSGRAVGAEEIADKKVAAAQAWIEALKASEKEILMKTEIAQREIREVKLEEEQEAYRAEKSLSAKNLVEGELQNWKPKRGKSKEAENHRLAVPSPRKAMRNNGNMTPARRARPRKAPSPATWQMARSTSYTLKRRKKVIPNLAKFFSSKKTGKGK</sequence>
<comment type="caution">
    <text evidence="5">The sequence shown here is derived from an EMBL/GenBank/DDBJ whole genome shotgun (WGS) entry which is preliminary data.</text>
</comment>
<feature type="compositionally biased region" description="Basic and acidic residues" evidence="4">
    <location>
        <begin position="36"/>
        <end position="49"/>
    </location>
</feature>
<feature type="coiled-coil region" evidence="3">
    <location>
        <begin position="352"/>
        <end position="442"/>
    </location>
</feature>
<evidence type="ECO:0000256" key="4">
    <source>
        <dbReference type="SAM" id="MobiDB-lite"/>
    </source>
</evidence>
<dbReference type="PANTHER" id="PTHR32054">
    <property type="entry name" value="HEAVY CHAIN, PUTATIVE, EXPRESSED-RELATED-RELATED"/>
    <property type="match status" value="1"/>
</dbReference>
<reference evidence="5 6" key="1">
    <citation type="journal article" date="2024" name="Plant J.">
        <title>Genome sequences and population genomics reveal climatic adaptation and genomic divergence between two closely related sweetgum species.</title>
        <authorList>
            <person name="Xu W.Q."/>
            <person name="Ren C.Q."/>
            <person name="Zhang X.Y."/>
            <person name="Comes H.P."/>
            <person name="Liu X.H."/>
            <person name="Li Y.G."/>
            <person name="Kettle C.J."/>
            <person name="Jalonen R."/>
            <person name="Gaisberger H."/>
            <person name="Ma Y.Z."/>
            <person name="Qiu Y.X."/>
        </authorList>
    </citation>
    <scope>NUCLEOTIDE SEQUENCE [LARGE SCALE GENOMIC DNA]</scope>
    <source>
        <strain evidence="5">Hangzhou</strain>
    </source>
</reference>
<keyword evidence="6" id="KW-1185">Reference proteome</keyword>
<organism evidence="5 6">
    <name type="scientific">Liquidambar formosana</name>
    <name type="common">Formosan gum</name>
    <dbReference type="NCBI Taxonomy" id="63359"/>
    <lineage>
        <taxon>Eukaryota</taxon>
        <taxon>Viridiplantae</taxon>
        <taxon>Streptophyta</taxon>
        <taxon>Embryophyta</taxon>
        <taxon>Tracheophyta</taxon>
        <taxon>Spermatophyta</taxon>
        <taxon>Magnoliopsida</taxon>
        <taxon>eudicotyledons</taxon>
        <taxon>Gunneridae</taxon>
        <taxon>Pentapetalae</taxon>
        <taxon>Saxifragales</taxon>
        <taxon>Altingiaceae</taxon>
        <taxon>Liquidambar</taxon>
    </lineage>
</organism>
<evidence type="ECO:0000256" key="2">
    <source>
        <dbReference type="ARBA" id="ARBA00023054"/>
    </source>
</evidence>
<feature type="region of interest" description="Disordered" evidence="4">
    <location>
        <begin position="555"/>
        <end position="614"/>
    </location>
</feature>
<dbReference type="EMBL" id="JBBPBK010000013">
    <property type="protein sequence ID" value="KAK9271905.1"/>
    <property type="molecule type" value="Genomic_DNA"/>
</dbReference>
<evidence type="ECO:0008006" key="7">
    <source>
        <dbReference type="Google" id="ProtNLM"/>
    </source>
</evidence>
<dbReference type="GO" id="GO:0005829">
    <property type="term" value="C:cytosol"/>
    <property type="evidence" value="ECO:0007669"/>
    <property type="project" value="TreeGrafter"/>
</dbReference>
<name>A0AAP0R7A3_LIQFO</name>
<gene>
    <name evidence="5" type="ORF">L1049_002270</name>
</gene>
<dbReference type="AlphaFoldDB" id="A0AAP0R7A3"/>
<evidence type="ECO:0000313" key="5">
    <source>
        <dbReference type="EMBL" id="KAK9271905.1"/>
    </source>
</evidence>
<dbReference type="GO" id="GO:0009904">
    <property type="term" value="P:chloroplast accumulation movement"/>
    <property type="evidence" value="ECO:0007669"/>
    <property type="project" value="TreeGrafter"/>
</dbReference>
<feature type="region of interest" description="Disordered" evidence="4">
    <location>
        <begin position="28"/>
        <end position="49"/>
    </location>
</feature>
<dbReference type="InterPro" id="IPR008545">
    <property type="entry name" value="Web"/>
</dbReference>
<proteinExistence type="inferred from homology"/>
<protein>
    <recommendedName>
        <fullName evidence="7">Protein PLASTID MOVEMENT IMPAIRED 2</fullName>
    </recommendedName>
</protein>
<feature type="coiled-coil region" evidence="3">
    <location>
        <begin position="132"/>
        <end position="247"/>
    </location>
</feature>
<evidence type="ECO:0000313" key="6">
    <source>
        <dbReference type="Proteomes" id="UP001415857"/>
    </source>
</evidence>
<evidence type="ECO:0000256" key="1">
    <source>
        <dbReference type="ARBA" id="ARBA00005485"/>
    </source>
</evidence>
<accession>A0AAP0R7A3</accession>
<comment type="similarity">
    <text evidence="1">Belongs to the WEB family.</text>
</comment>
<keyword evidence="2 3" id="KW-0175">Coiled coil</keyword>
<evidence type="ECO:0000256" key="3">
    <source>
        <dbReference type="SAM" id="Coils"/>
    </source>
</evidence>
<dbReference type="PANTHER" id="PTHR32054:SF2">
    <property type="entry name" value="PROTEIN PLASTID MOVEMENT IMPAIRED 2"/>
    <property type="match status" value="1"/>
</dbReference>
<dbReference type="Pfam" id="PF05701">
    <property type="entry name" value="WEMBL"/>
    <property type="match status" value="1"/>
</dbReference>
<dbReference type="Proteomes" id="UP001415857">
    <property type="component" value="Unassembled WGS sequence"/>
</dbReference>